<evidence type="ECO:0000313" key="6">
    <source>
        <dbReference type="EMBL" id="TGN17341.1"/>
    </source>
</evidence>
<protein>
    <submittedName>
        <fullName evidence="6">Stage II sporulation protein E</fullName>
    </submittedName>
</protein>
<feature type="transmembrane region" description="Helical" evidence="4">
    <location>
        <begin position="349"/>
        <end position="369"/>
    </location>
</feature>
<dbReference type="Pfam" id="PF07228">
    <property type="entry name" value="SpoIIE"/>
    <property type="match status" value="1"/>
</dbReference>
<dbReference type="Pfam" id="PF14559">
    <property type="entry name" value="TPR_19"/>
    <property type="match status" value="1"/>
</dbReference>
<dbReference type="SUPFAM" id="SSF48452">
    <property type="entry name" value="TPR-like"/>
    <property type="match status" value="1"/>
</dbReference>
<evidence type="ECO:0000256" key="3">
    <source>
        <dbReference type="SAM" id="Coils"/>
    </source>
</evidence>
<evidence type="ECO:0000259" key="5">
    <source>
        <dbReference type="SMART" id="SM00331"/>
    </source>
</evidence>
<feature type="transmembrane region" description="Helical" evidence="4">
    <location>
        <begin position="224"/>
        <end position="241"/>
    </location>
</feature>
<comment type="caution">
    <text evidence="6">The sequence shown here is derived from an EMBL/GenBank/DDBJ whole genome shotgun (WGS) entry which is preliminary data.</text>
</comment>
<evidence type="ECO:0000313" key="7">
    <source>
        <dbReference type="Proteomes" id="UP000298058"/>
    </source>
</evidence>
<organism evidence="6 7">
    <name type="scientific">Leptospira idonii</name>
    <dbReference type="NCBI Taxonomy" id="1193500"/>
    <lineage>
        <taxon>Bacteria</taxon>
        <taxon>Pseudomonadati</taxon>
        <taxon>Spirochaetota</taxon>
        <taxon>Spirochaetia</taxon>
        <taxon>Leptospirales</taxon>
        <taxon>Leptospiraceae</taxon>
        <taxon>Leptospira</taxon>
    </lineage>
</organism>
<dbReference type="PANTHER" id="PTHR43156">
    <property type="entry name" value="STAGE II SPORULATION PROTEIN E-RELATED"/>
    <property type="match status" value="1"/>
</dbReference>
<dbReference type="PANTHER" id="PTHR43156:SF2">
    <property type="entry name" value="STAGE II SPORULATION PROTEIN E"/>
    <property type="match status" value="1"/>
</dbReference>
<keyword evidence="2" id="KW-0802">TPR repeat</keyword>
<dbReference type="GO" id="GO:0016791">
    <property type="term" value="F:phosphatase activity"/>
    <property type="evidence" value="ECO:0007669"/>
    <property type="project" value="TreeGrafter"/>
</dbReference>
<gene>
    <name evidence="6" type="ORF">EHS15_17560</name>
</gene>
<dbReference type="InterPro" id="IPR052016">
    <property type="entry name" value="Bact_Sigma-Reg"/>
</dbReference>
<keyword evidence="4" id="KW-0812">Transmembrane</keyword>
<dbReference type="EMBL" id="RQHW01000078">
    <property type="protein sequence ID" value="TGN17341.1"/>
    <property type="molecule type" value="Genomic_DNA"/>
</dbReference>
<dbReference type="RefSeq" id="WP_135761895.1">
    <property type="nucleotide sequence ID" value="NZ_RQHW01000078.1"/>
</dbReference>
<feature type="domain" description="PPM-type phosphatase" evidence="5">
    <location>
        <begin position="480"/>
        <end position="693"/>
    </location>
</feature>
<dbReference type="Pfam" id="PF07695">
    <property type="entry name" value="7TMR-DISM_7TM"/>
    <property type="match status" value="1"/>
</dbReference>
<dbReference type="Gene3D" id="1.25.40.10">
    <property type="entry name" value="Tetratricopeptide repeat domain"/>
    <property type="match status" value="1"/>
</dbReference>
<dbReference type="PROSITE" id="PS50005">
    <property type="entry name" value="TPR"/>
    <property type="match status" value="1"/>
</dbReference>
<dbReference type="SMART" id="SM00331">
    <property type="entry name" value="PP2C_SIG"/>
    <property type="match status" value="1"/>
</dbReference>
<dbReference type="InterPro" id="IPR001932">
    <property type="entry name" value="PPM-type_phosphatase-like_dom"/>
</dbReference>
<feature type="transmembrane region" description="Helical" evidence="4">
    <location>
        <begin position="375"/>
        <end position="395"/>
    </location>
</feature>
<feature type="transmembrane region" description="Helical" evidence="4">
    <location>
        <begin position="196"/>
        <end position="217"/>
    </location>
</feature>
<feature type="transmembrane region" description="Helical" evidence="4">
    <location>
        <begin position="314"/>
        <end position="337"/>
    </location>
</feature>
<dbReference type="Proteomes" id="UP000298058">
    <property type="component" value="Unassembled WGS sequence"/>
</dbReference>
<dbReference type="InterPro" id="IPR011990">
    <property type="entry name" value="TPR-like_helical_dom_sf"/>
</dbReference>
<feature type="transmembrane region" description="Helical" evidence="4">
    <location>
        <begin position="507"/>
        <end position="525"/>
    </location>
</feature>
<dbReference type="AlphaFoldDB" id="A0A4R9LY24"/>
<proteinExistence type="predicted"/>
<keyword evidence="7" id="KW-1185">Reference proteome</keyword>
<dbReference type="InterPro" id="IPR011623">
    <property type="entry name" value="7TMR_DISM_rcpt_extracell_dom1"/>
</dbReference>
<keyword evidence="4" id="KW-1133">Transmembrane helix</keyword>
<feature type="coiled-coil region" evidence="3">
    <location>
        <begin position="405"/>
        <end position="432"/>
    </location>
</feature>
<evidence type="ECO:0000256" key="1">
    <source>
        <dbReference type="ARBA" id="ARBA00022801"/>
    </source>
</evidence>
<evidence type="ECO:0000256" key="4">
    <source>
        <dbReference type="SAM" id="Phobius"/>
    </source>
</evidence>
<dbReference type="Gene3D" id="3.60.40.10">
    <property type="entry name" value="PPM-type phosphatase domain"/>
    <property type="match status" value="1"/>
</dbReference>
<feature type="repeat" description="TPR" evidence="2">
    <location>
        <begin position="784"/>
        <end position="817"/>
    </location>
</feature>
<keyword evidence="1" id="KW-0378">Hydrolase</keyword>
<sequence length="863" mass="99507">MKFFFDKQLKSFGSFILHCFIFLSSFSLFALPIDLSKNWNVTNHWIVKDLPSAPDWIRLDTLPLKNVSDKLSFDENKLRYVTLHKTFLISGKDIQETEADAFSLHVPYISNVFEIYLNGERINASGKIENGRIVRSGYRRHIIIPIDRNLIRVGQNEIRILVAAEPGEELDVYLLFNDIPAKIDLASENQKINEEYLTYMLLFLYFFVGVYHGLFYLKRRNEEYNLYYALFAIGLSVYMVFRSQAIYLLELDPYLQSRLEYFVVFFTPIWLPLFADHFFRGKVSRISKYYLYFVIVIAIVQFFVSRSLSIKILLSWQISVLIFALYTVYIMAAAVVAKNKDAYRMFIGFAVLMITGTWDVLGATGLLPIQNLNLLRFGFLTFVLGIAVVLANRFLRVHRQVEVLNATLEKKVEERTKELQNTLSRVQELKTQQDGDYFLTSLLLDPISGTNGESDLLNIQSYTKQKKEFEFRGKKREIGGDIIISDVIFLQGKSYTVFVNGDAMGKSIQGAGGALVLGVVFLSVIKRTQSKEEYRNKSPERWLKECFVELQSIFESFDGSMLISVVLGLVEEETGLLYYVNAEHPWTVLYRDGVAGFIENELELRKIGTKGMEGDIRVRIFSLEKEDVLFVGSDGRDDIVLGSDLNGNRHINEDETQFLRRVEESKGDLKGLLEELSRFGELSDDLTLMRIEWKGEAKRLSRKESFEIAEGEIFPDSEYRRLLDSGNVSSAWEHIRALLDRPSLGKEIQVYLLREAGRVSLLSKNFAYAAETLESVLPYFPTDNEILLQLSFAYRKLKNYEKAINLSERVRSRDPKHFRNLVHLVECYKNIGQLERAKKLFSKLAGLAPEHPQTLKWKEILFG</sequence>
<reference evidence="6" key="1">
    <citation type="journal article" date="2019" name="PLoS Negl. Trop. Dis.">
        <title>Revisiting the worldwide diversity of Leptospira species in the environment.</title>
        <authorList>
            <person name="Vincent A.T."/>
            <person name="Schiettekatte O."/>
            <person name="Bourhy P."/>
            <person name="Veyrier F.J."/>
            <person name="Picardeau M."/>
        </authorList>
    </citation>
    <scope>NUCLEOTIDE SEQUENCE [LARGE SCALE GENOMIC DNA]</scope>
    <source>
        <strain evidence="6">201300427</strain>
    </source>
</reference>
<keyword evidence="3" id="KW-0175">Coiled coil</keyword>
<keyword evidence="4" id="KW-0472">Membrane</keyword>
<feature type="transmembrane region" description="Helical" evidence="4">
    <location>
        <begin position="291"/>
        <end position="308"/>
    </location>
</feature>
<name>A0A4R9LY24_9LEPT</name>
<feature type="transmembrane region" description="Helical" evidence="4">
    <location>
        <begin position="261"/>
        <end position="279"/>
    </location>
</feature>
<dbReference type="InterPro" id="IPR036457">
    <property type="entry name" value="PPM-type-like_dom_sf"/>
</dbReference>
<accession>A0A4R9LY24</accession>
<dbReference type="InterPro" id="IPR019734">
    <property type="entry name" value="TPR_rpt"/>
</dbReference>
<evidence type="ECO:0000256" key="2">
    <source>
        <dbReference type="PROSITE-ProRule" id="PRU00339"/>
    </source>
</evidence>
<dbReference type="OrthoDB" id="310377at2"/>